<sequence length="319" mass="34765">MNILLAMIPAFFWGTTYAMTQLTLPDWPALLLGALRALPAGLILLAIKPTKPQQADWSILIKLGAINIAVFFSLIFIMALTLPSAISGIGMISVPVFAMLFHWVSSKKRPNLPQAFCGAILIALAWMLFDPSTISLNPIGLMAMLAAISCIIIGSTITKALGSRIHWWTILTWQLIIGGALLLVAAGIQALFSPEQYLNVVKQFSLTNGFGISWIILLNTVLGYSMYVWLLQRMSVVDFTFGGIANPIAGIACGFVLMGESYTPHQYLLMCGMILASIAPTLIQLLRQKITASNANKQLIIEQSNSELNHLSETKMPKS</sequence>
<gene>
    <name evidence="8" type="ORF">ABHN84_12270</name>
</gene>
<organism evidence="8 9">
    <name type="scientific">Shewanella vesiculosa</name>
    <dbReference type="NCBI Taxonomy" id="518738"/>
    <lineage>
        <taxon>Bacteria</taxon>
        <taxon>Pseudomonadati</taxon>
        <taxon>Pseudomonadota</taxon>
        <taxon>Gammaproteobacteria</taxon>
        <taxon>Alteromonadales</taxon>
        <taxon>Shewanellaceae</taxon>
        <taxon>Shewanella</taxon>
    </lineage>
</organism>
<dbReference type="InterPro" id="IPR050638">
    <property type="entry name" value="AA-Vitamin_Transporters"/>
</dbReference>
<evidence type="ECO:0000256" key="4">
    <source>
        <dbReference type="ARBA" id="ARBA00022989"/>
    </source>
</evidence>
<comment type="caution">
    <text evidence="8">The sequence shown here is derived from an EMBL/GenBank/DDBJ whole genome shotgun (WGS) entry which is preliminary data.</text>
</comment>
<dbReference type="InterPro" id="IPR037185">
    <property type="entry name" value="EmrE-like"/>
</dbReference>
<feature type="transmembrane region" description="Helical" evidence="6">
    <location>
        <begin position="111"/>
        <end position="129"/>
    </location>
</feature>
<feature type="transmembrane region" description="Helical" evidence="6">
    <location>
        <begin position="135"/>
        <end position="158"/>
    </location>
</feature>
<dbReference type="Proteomes" id="UP001477278">
    <property type="component" value="Unassembled WGS sequence"/>
</dbReference>
<evidence type="ECO:0000256" key="6">
    <source>
        <dbReference type="SAM" id="Phobius"/>
    </source>
</evidence>
<feature type="transmembrane region" description="Helical" evidence="6">
    <location>
        <begin position="85"/>
        <end position="104"/>
    </location>
</feature>
<keyword evidence="5 6" id="KW-0472">Membrane</keyword>
<feature type="transmembrane region" description="Helical" evidence="6">
    <location>
        <begin position="28"/>
        <end position="47"/>
    </location>
</feature>
<dbReference type="EMBL" id="JBDPZN010000004">
    <property type="protein sequence ID" value="MEO3683063.1"/>
    <property type="molecule type" value="Genomic_DNA"/>
</dbReference>
<keyword evidence="9" id="KW-1185">Reference proteome</keyword>
<proteinExistence type="inferred from homology"/>
<evidence type="ECO:0000256" key="1">
    <source>
        <dbReference type="ARBA" id="ARBA00004141"/>
    </source>
</evidence>
<dbReference type="SUPFAM" id="SSF103481">
    <property type="entry name" value="Multidrug resistance efflux transporter EmrE"/>
    <property type="match status" value="1"/>
</dbReference>
<keyword evidence="3 6" id="KW-0812">Transmembrane</keyword>
<protein>
    <submittedName>
        <fullName evidence="8">EamA family transporter</fullName>
    </submittedName>
</protein>
<evidence type="ECO:0000313" key="9">
    <source>
        <dbReference type="Proteomes" id="UP001477278"/>
    </source>
</evidence>
<dbReference type="PANTHER" id="PTHR32322">
    <property type="entry name" value="INNER MEMBRANE TRANSPORTER"/>
    <property type="match status" value="1"/>
</dbReference>
<feature type="transmembrane region" description="Helical" evidence="6">
    <location>
        <begin position="237"/>
        <end position="259"/>
    </location>
</feature>
<feature type="transmembrane region" description="Helical" evidence="6">
    <location>
        <begin position="265"/>
        <end position="286"/>
    </location>
</feature>
<feature type="transmembrane region" description="Helical" evidence="6">
    <location>
        <begin position="212"/>
        <end position="230"/>
    </location>
</feature>
<accession>A0ABV0FQH6</accession>
<evidence type="ECO:0000259" key="7">
    <source>
        <dbReference type="Pfam" id="PF00892"/>
    </source>
</evidence>
<evidence type="ECO:0000313" key="8">
    <source>
        <dbReference type="EMBL" id="MEO3683063.1"/>
    </source>
</evidence>
<dbReference type="RefSeq" id="WP_347690331.1">
    <property type="nucleotide sequence ID" value="NZ_JBDPZN010000004.1"/>
</dbReference>
<comment type="subcellular location">
    <subcellularLocation>
        <location evidence="1">Membrane</location>
        <topology evidence="1">Multi-pass membrane protein</topology>
    </subcellularLocation>
</comment>
<dbReference type="InterPro" id="IPR000620">
    <property type="entry name" value="EamA_dom"/>
</dbReference>
<reference evidence="8 9" key="1">
    <citation type="submission" date="2024-05" db="EMBL/GenBank/DDBJ databases">
        <title>Genome sequencing of Marine Estuary Bacteria, Shewanella vesiculosa and S. baltica, and Pseudomonas syringae.</title>
        <authorList>
            <person name="Gurung A."/>
            <person name="Maclea K.S."/>
        </authorList>
    </citation>
    <scope>NUCLEOTIDE SEQUENCE [LARGE SCALE GENOMIC DNA]</scope>
    <source>
        <strain evidence="8 9">1A</strain>
    </source>
</reference>
<evidence type="ECO:0000256" key="3">
    <source>
        <dbReference type="ARBA" id="ARBA00022692"/>
    </source>
</evidence>
<feature type="transmembrane region" description="Helical" evidence="6">
    <location>
        <begin position="59"/>
        <end position="79"/>
    </location>
</feature>
<keyword evidence="4 6" id="KW-1133">Transmembrane helix</keyword>
<feature type="transmembrane region" description="Helical" evidence="6">
    <location>
        <begin position="170"/>
        <end position="192"/>
    </location>
</feature>
<evidence type="ECO:0000256" key="2">
    <source>
        <dbReference type="ARBA" id="ARBA00007362"/>
    </source>
</evidence>
<dbReference type="Pfam" id="PF00892">
    <property type="entry name" value="EamA"/>
    <property type="match status" value="2"/>
</dbReference>
<feature type="domain" description="EamA" evidence="7">
    <location>
        <begin position="3"/>
        <end position="127"/>
    </location>
</feature>
<evidence type="ECO:0000256" key="5">
    <source>
        <dbReference type="ARBA" id="ARBA00023136"/>
    </source>
</evidence>
<comment type="similarity">
    <text evidence="2">Belongs to the EamA transporter family.</text>
</comment>
<name>A0ABV0FQH6_9GAMM</name>
<dbReference type="PANTHER" id="PTHR32322:SF2">
    <property type="entry name" value="EAMA DOMAIN-CONTAINING PROTEIN"/>
    <property type="match status" value="1"/>
</dbReference>
<feature type="domain" description="EamA" evidence="7">
    <location>
        <begin position="140"/>
        <end position="277"/>
    </location>
</feature>